<name>A0A2W2HN57_9ACTN</name>
<feature type="compositionally biased region" description="Basic residues" evidence="1">
    <location>
        <begin position="423"/>
        <end position="440"/>
    </location>
</feature>
<reference evidence="2 3" key="1">
    <citation type="submission" date="2018-01" db="EMBL/GenBank/DDBJ databases">
        <title>Draft genome sequence of Sphaerisporangium sp. 7K107.</title>
        <authorList>
            <person name="Sahin N."/>
            <person name="Saygin H."/>
            <person name="Ay H."/>
        </authorList>
    </citation>
    <scope>NUCLEOTIDE SEQUENCE [LARGE SCALE GENOMIC DNA]</scope>
    <source>
        <strain evidence="2 3">7K107</strain>
    </source>
</reference>
<feature type="compositionally biased region" description="Basic and acidic residues" evidence="1">
    <location>
        <begin position="401"/>
        <end position="413"/>
    </location>
</feature>
<dbReference type="EMBL" id="POUA01000088">
    <property type="protein sequence ID" value="PZG47357.1"/>
    <property type="molecule type" value="Genomic_DNA"/>
</dbReference>
<dbReference type="AlphaFoldDB" id="A0A2W2HN57"/>
<dbReference type="Proteomes" id="UP000248544">
    <property type="component" value="Unassembled WGS sequence"/>
</dbReference>
<gene>
    <name evidence="2" type="ORF">C1I98_13620</name>
</gene>
<feature type="region of interest" description="Disordered" evidence="1">
    <location>
        <begin position="380"/>
        <end position="440"/>
    </location>
</feature>
<comment type="caution">
    <text evidence="2">The sequence shown here is derived from an EMBL/GenBank/DDBJ whole genome shotgun (WGS) entry which is preliminary data.</text>
</comment>
<evidence type="ECO:0000313" key="3">
    <source>
        <dbReference type="Proteomes" id="UP000248544"/>
    </source>
</evidence>
<organism evidence="2 3">
    <name type="scientific">Spongiactinospora gelatinilytica</name>
    <dbReference type="NCBI Taxonomy" id="2666298"/>
    <lineage>
        <taxon>Bacteria</taxon>
        <taxon>Bacillati</taxon>
        <taxon>Actinomycetota</taxon>
        <taxon>Actinomycetes</taxon>
        <taxon>Streptosporangiales</taxon>
        <taxon>Streptosporangiaceae</taxon>
        <taxon>Spongiactinospora</taxon>
    </lineage>
</organism>
<accession>A0A2W2HN57</accession>
<keyword evidence="3" id="KW-1185">Reference proteome</keyword>
<evidence type="ECO:0000256" key="1">
    <source>
        <dbReference type="SAM" id="MobiDB-lite"/>
    </source>
</evidence>
<feature type="region of interest" description="Disordered" evidence="1">
    <location>
        <begin position="454"/>
        <end position="484"/>
    </location>
</feature>
<proteinExistence type="predicted"/>
<dbReference type="RefSeq" id="WP_111167540.1">
    <property type="nucleotide sequence ID" value="NZ_POUA01000088.1"/>
</dbReference>
<protein>
    <submittedName>
        <fullName evidence="2">Uncharacterized protein</fullName>
    </submittedName>
</protein>
<sequence length="484" mass="52188">MEFSPLARRLLALITGTADDASYWPDVSQLTVGLGTPVGGGDADSWPPRFEIDERMRQRVVEPARELIGFLLPADREPPHGRFCVLVAAGLAGMDTEVRAMLAERYGPIALAEIDLLLGWDVERRALFVVPRPDGHPSGVAEWLAGLPGYPAFARTALESAVARVEALQAGEIPYLAEEAFDRAETSVLGRAVRLALFRDDDRLPGLLDPLVRGIAVAPTQARTLPSQRLLFEIARVAEAHPTPEVISALRAAGRITRHGGVPNRLDRSLKRIEAALANRLEVAFRVPDGRVRQAVGDHTAVISTDGEVELSWWQGDKRLRSVPAAVRREHPDEVKRLRELVRQTRQQQATLDRALEAGIGGETDPPYRRLAVRRARPALPHPARAVQGAGLGGRVPGALGDRRARPAGDGGRRLASGPLPRPPRRGPRGHRPGPLRAAHRGRVAAGVVDGGAAAGVQRGHARCRSVRGGGLDRGRSPVRRGGA</sequence>
<evidence type="ECO:0000313" key="2">
    <source>
        <dbReference type="EMBL" id="PZG47357.1"/>
    </source>
</evidence>